<evidence type="ECO:0000313" key="2">
    <source>
        <dbReference type="EMBL" id="CAG6489269.1"/>
    </source>
</evidence>
<name>A0A8D8G0J3_CULPI</name>
<proteinExistence type="predicted"/>
<sequence>MQTLSTETPPRRGIPLSGEMRNEAFFLFCLQSSAKKVTEKFLQPEQLGGKGPSVTDTKQTARIKPKASESSRRSYVHGKLNLCGLSLVEVLTKRDILRIFGTFAWCPLRRF</sequence>
<evidence type="ECO:0000256" key="1">
    <source>
        <dbReference type="SAM" id="MobiDB-lite"/>
    </source>
</evidence>
<dbReference type="EMBL" id="HBUE01112077">
    <property type="protein sequence ID" value="CAG6489269.1"/>
    <property type="molecule type" value="Transcribed_RNA"/>
</dbReference>
<accession>A0A8D8G0J3</accession>
<protein>
    <submittedName>
        <fullName evidence="2">(northern house mosquito) hypothetical protein</fullName>
    </submittedName>
</protein>
<dbReference type="AlphaFoldDB" id="A0A8D8G0J3"/>
<reference evidence="2" key="1">
    <citation type="submission" date="2021-05" db="EMBL/GenBank/DDBJ databases">
        <authorList>
            <person name="Alioto T."/>
            <person name="Alioto T."/>
            <person name="Gomez Garrido J."/>
        </authorList>
    </citation>
    <scope>NUCLEOTIDE SEQUENCE</scope>
</reference>
<organism evidence="2">
    <name type="scientific">Culex pipiens</name>
    <name type="common">House mosquito</name>
    <dbReference type="NCBI Taxonomy" id="7175"/>
    <lineage>
        <taxon>Eukaryota</taxon>
        <taxon>Metazoa</taxon>
        <taxon>Ecdysozoa</taxon>
        <taxon>Arthropoda</taxon>
        <taxon>Hexapoda</taxon>
        <taxon>Insecta</taxon>
        <taxon>Pterygota</taxon>
        <taxon>Neoptera</taxon>
        <taxon>Endopterygota</taxon>
        <taxon>Diptera</taxon>
        <taxon>Nematocera</taxon>
        <taxon>Culicoidea</taxon>
        <taxon>Culicidae</taxon>
        <taxon>Culicinae</taxon>
        <taxon>Culicini</taxon>
        <taxon>Culex</taxon>
        <taxon>Culex</taxon>
    </lineage>
</organism>
<feature type="region of interest" description="Disordered" evidence="1">
    <location>
        <begin position="43"/>
        <end position="70"/>
    </location>
</feature>